<accession>A0A261G1X6</accession>
<keyword evidence="2" id="KW-0472">Membrane</keyword>
<dbReference type="RefSeq" id="WP_094729395.1">
    <property type="nucleotide sequence ID" value="NZ_MWWY01000015.1"/>
</dbReference>
<feature type="compositionally biased region" description="Low complexity" evidence="1">
    <location>
        <begin position="50"/>
        <end position="80"/>
    </location>
</feature>
<name>A0A261G1X6_9BIFI</name>
<evidence type="ECO:0008006" key="5">
    <source>
        <dbReference type="Google" id="ProtNLM"/>
    </source>
</evidence>
<proteinExistence type="predicted"/>
<dbReference type="OrthoDB" id="3240445at2"/>
<keyword evidence="2" id="KW-1133">Transmembrane helix</keyword>
<evidence type="ECO:0000313" key="4">
    <source>
        <dbReference type="Proteomes" id="UP000216074"/>
    </source>
</evidence>
<evidence type="ECO:0000256" key="2">
    <source>
        <dbReference type="SAM" id="Phobius"/>
    </source>
</evidence>
<feature type="region of interest" description="Disordered" evidence="1">
    <location>
        <begin position="1"/>
        <end position="123"/>
    </location>
</feature>
<keyword evidence="4" id="KW-1185">Reference proteome</keyword>
<reference evidence="3 4" key="1">
    <citation type="journal article" date="2017" name="BMC Genomics">
        <title>Comparative genomic and phylogenomic analyses of the Bifidobacteriaceae family.</title>
        <authorList>
            <person name="Lugli G.A."/>
            <person name="Milani C."/>
            <person name="Turroni F."/>
            <person name="Duranti S."/>
            <person name="Mancabelli L."/>
            <person name="Mangifesta M."/>
            <person name="Ferrario C."/>
            <person name="Modesto M."/>
            <person name="Mattarelli P."/>
            <person name="Jiri K."/>
            <person name="van Sinderen D."/>
            <person name="Ventura M."/>
        </authorList>
    </citation>
    <scope>NUCLEOTIDE SEQUENCE [LARGE SCALE GENOMIC DNA]</scope>
    <source>
        <strain evidence="3 4">DSM 100202</strain>
    </source>
</reference>
<evidence type="ECO:0000256" key="1">
    <source>
        <dbReference type="SAM" id="MobiDB-lite"/>
    </source>
</evidence>
<dbReference type="AlphaFoldDB" id="A0A261G1X6"/>
<keyword evidence="2" id="KW-0812">Transmembrane</keyword>
<evidence type="ECO:0000313" key="3">
    <source>
        <dbReference type="EMBL" id="OZG64986.1"/>
    </source>
</evidence>
<comment type="caution">
    <text evidence="3">The sequence shown here is derived from an EMBL/GenBank/DDBJ whole genome shotgun (WGS) entry which is preliminary data.</text>
</comment>
<dbReference type="Proteomes" id="UP000216074">
    <property type="component" value="Unassembled WGS sequence"/>
</dbReference>
<feature type="transmembrane region" description="Helical" evidence="2">
    <location>
        <begin position="174"/>
        <end position="197"/>
    </location>
</feature>
<feature type="transmembrane region" description="Helical" evidence="2">
    <location>
        <begin position="141"/>
        <end position="162"/>
    </location>
</feature>
<dbReference type="EMBL" id="MWWY01000015">
    <property type="protein sequence ID" value="OZG64986.1"/>
    <property type="molecule type" value="Genomic_DNA"/>
</dbReference>
<feature type="compositionally biased region" description="Polar residues" evidence="1">
    <location>
        <begin position="1"/>
        <end position="20"/>
    </location>
</feature>
<sequence>MTDSQTNNGDQTNDSPQYGQYRQPEYGAMANQYPAGYNPYLYGAPERPSGEQSGTQQSGTSVQQPVAAQTSASAQSSQPTQPQPQYPSAWQTPYGQPGMQGQGTQRNMQPVPPHTPRIVNGIDLDDPNQNPLYGRWDPLSIVSLVCALVLPMPALPAIMGAISMRRTRMFHMKGFWLGFAAVFINVFYTIMVVWLAIHGLSMFDYYQQMLNLMGGDTSGGTGGTISA</sequence>
<gene>
    <name evidence="3" type="ORF">BHAP_0735</name>
</gene>
<organism evidence="3 4">
    <name type="scientific">Bifidobacterium hapali</name>
    <dbReference type="NCBI Taxonomy" id="1630172"/>
    <lineage>
        <taxon>Bacteria</taxon>
        <taxon>Bacillati</taxon>
        <taxon>Actinomycetota</taxon>
        <taxon>Actinomycetes</taxon>
        <taxon>Bifidobacteriales</taxon>
        <taxon>Bifidobacteriaceae</taxon>
        <taxon>Bifidobacterium</taxon>
    </lineage>
</organism>
<protein>
    <recommendedName>
        <fullName evidence="5">DUF4190 domain-containing protein</fullName>
    </recommendedName>
</protein>